<feature type="compositionally biased region" description="Basic and acidic residues" evidence="1">
    <location>
        <begin position="181"/>
        <end position="204"/>
    </location>
</feature>
<feature type="region of interest" description="Disordered" evidence="1">
    <location>
        <begin position="61"/>
        <end position="99"/>
    </location>
</feature>
<gene>
    <name evidence="2" type="ORF">GIB67_003418</name>
</gene>
<feature type="region of interest" description="Disordered" evidence="1">
    <location>
        <begin position="168"/>
        <end position="213"/>
    </location>
</feature>
<comment type="caution">
    <text evidence="2">The sequence shown here is derived from an EMBL/GenBank/DDBJ whole genome shotgun (WGS) entry which is preliminary data.</text>
</comment>
<dbReference type="AlphaFoldDB" id="A0A7J7P9B2"/>
<name>A0A7J7P9B2_9MAGN</name>
<feature type="region of interest" description="Disordered" evidence="1">
    <location>
        <begin position="1"/>
        <end position="23"/>
    </location>
</feature>
<proteinExistence type="predicted"/>
<organism evidence="2 3">
    <name type="scientific">Kingdonia uniflora</name>
    <dbReference type="NCBI Taxonomy" id="39325"/>
    <lineage>
        <taxon>Eukaryota</taxon>
        <taxon>Viridiplantae</taxon>
        <taxon>Streptophyta</taxon>
        <taxon>Embryophyta</taxon>
        <taxon>Tracheophyta</taxon>
        <taxon>Spermatophyta</taxon>
        <taxon>Magnoliopsida</taxon>
        <taxon>Ranunculales</taxon>
        <taxon>Circaeasteraceae</taxon>
        <taxon>Kingdonia</taxon>
    </lineage>
</organism>
<protein>
    <submittedName>
        <fullName evidence="2">Uncharacterized protein</fullName>
    </submittedName>
</protein>
<evidence type="ECO:0000313" key="2">
    <source>
        <dbReference type="EMBL" id="KAF6175930.1"/>
    </source>
</evidence>
<keyword evidence="3" id="KW-1185">Reference proteome</keyword>
<accession>A0A7J7P9B2</accession>
<evidence type="ECO:0000313" key="3">
    <source>
        <dbReference type="Proteomes" id="UP000541444"/>
    </source>
</evidence>
<evidence type="ECO:0000256" key="1">
    <source>
        <dbReference type="SAM" id="MobiDB-lite"/>
    </source>
</evidence>
<sequence>MNANKKNKKAEEADVPLKKKQVAPGEGLEVVKDLMVDDDVEVGREVNFKAISSEYGGDLLEWKKGDKKNNDKKDVEEKVKSEEEQPQIAEEEDSEPPTVVVYNNGKKDVQHANEASVNQIIVVSVEEQTLEVEKIKDEASQASADQITVVSVEEQTIEVAQTEVVISHQEEDVGEASQEVEQNKEEVVEGKDDDDRNSQNKLDLESLMCTLKP</sequence>
<dbReference type="Proteomes" id="UP000541444">
    <property type="component" value="Unassembled WGS sequence"/>
</dbReference>
<feature type="compositionally biased region" description="Basic and acidic residues" evidence="1">
    <location>
        <begin position="61"/>
        <end position="83"/>
    </location>
</feature>
<reference evidence="2 3" key="1">
    <citation type="journal article" date="2020" name="IScience">
        <title>Genome Sequencing of the Endangered Kingdonia uniflora (Circaeasteraceae, Ranunculales) Reveals Potential Mechanisms of Evolutionary Specialization.</title>
        <authorList>
            <person name="Sun Y."/>
            <person name="Deng T."/>
            <person name="Zhang A."/>
            <person name="Moore M.J."/>
            <person name="Landis J.B."/>
            <person name="Lin N."/>
            <person name="Zhang H."/>
            <person name="Zhang X."/>
            <person name="Huang J."/>
            <person name="Zhang X."/>
            <person name="Sun H."/>
            <person name="Wang H."/>
        </authorList>
    </citation>
    <scope>NUCLEOTIDE SEQUENCE [LARGE SCALE GENOMIC DNA]</scope>
    <source>
        <strain evidence="2">TB1705</strain>
        <tissue evidence="2">Leaf</tissue>
    </source>
</reference>
<dbReference type="EMBL" id="JACGCM010000140">
    <property type="protein sequence ID" value="KAF6175930.1"/>
    <property type="molecule type" value="Genomic_DNA"/>
</dbReference>